<dbReference type="AlphaFoldDB" id="A0A7J6GL61"/>
<evidence type="ECO:0000259" key="1">
    <source>
        <dbReference type="Pfam" id="PF05641"/>
    </source>
</evidence>
<dbReference type="Proteomes" id="UP000525078">
    <property type="component" value="Unassembled WGS sequence"/>
</dbReference>
<dbReference type="Pfam" id="PF05641">
    <property type="entry name" value="Agenet"/>
    <property type="match status" value="1"/>
</dbReference>
<organism evidence="2 3">
    <name type="scientific">Cannabis sativa</name>
    <name type="common">Hemp</name>
    <name type="synonym">Marijuana</name>
    <dbReference type="NCBI Taxonomy" id="3483"/>
    <lineage>
        <taxon>Eukaryota</taxon>
        <taxon>Viridiplantae</taxon>
        <taxon>Streptophyta</taxon>
        <taxon>Embryophyta</taxon>
        <taxon>Tracheophyta</taxon>
        <taxon>Spermatophyta</taxon>
        <taxon>Magnoliopsida</taxon>
        <taxon>eudicotyledons</taxon>
        <taxon>Gunneridae</taxon>
        <taxon>Pentapetalae</taxon>
        <taxon>rosids</taxon>
        <taxon>fabids</taxon>
        <taxon>Rosales</taxon>
        <taxon>Cannabaceae</taxon>
        <taxon>Cannabis</taxon>
    </lineage>
</organism>
<proteinExistence type="predicted"/>
<comment type="caution">
    <text evidence="2">The sequence shown here is derived from an EMBL/GenBank/DDBJ whole genome shotgun (WGS) entry which is preliminary data.</text>
</comment>
<reference evidence="2 3" key="1">
    <citation type="journal article" date="2020" name="bioRxiv">
        <title>Sequence and annotation of 42 cannabis genomes reveals extensive copy number variation in cannabinoid synthesis and pathogen resistance genes.</title>
        <authorList>
            <person name="Mckernan K.J."/>
            <person name="Helbert Y."/>
            <person name="Kane L.T."/>
            <person name="Ebling H."/>
            <person name="Zhang L."/>
            <person name="Liu B."/>
            <person name="Eaton Z."/>
            <person name="Mclaughlin S."/>
            <person name="Kingan S."/>
            <person name="Baybayan P."/>
            <person name="Concepcion G."/>
            <person name="Jordan M."/>
            <person name="Riva A."/>
            <person name="Barbazuk W."/>
            <person name="Harkins T."/>
        </authorList>
    </citation>
    <scope>NUCLEOTIDE SEQUENCE [LARGE SCALE GENOMIC DNA]</scope>
    <source>
        <strain evidence="3">cv. Jamaican Lion 4</strain>
        <tissue evidence="2">Leaf</tissue>
    </source>
</reference>
<feature type="domain" description="Agenet-like" evidence="1">
    <location>
        <begin position="5"/>
        <end position="55"/>
    </location>
</feature>
<evidence type="ECO:0000313" key="3">
    <source>
        <dbReference type="Proteomes" id="UP000525078"/>
    </source>
</evidence>
<protein>
    <recommendedName>
        <fullName evidence="1">Agenet-like domain-containing protein</fullName>
    </recommendedName>
</protein>
<dbReference type="EMBL" id="JAATIP010000052">
    <property type="protein sequence ID" value="KAF4383645.1"/>
    <property type="molecule type" value="Genomic_DNA"/>
</dbReference>
<gene>
    <name evidence="2" type="ORF">F8388_014145</name>
</gene>
<name>A0A7J6GL61_CANSA</name>
<dbReference type="InterPro" id="IPR008395">
    <property type="entry name" value="Agenet-like_dom"/>
</dbReference>
<sequence length="76" mass="8870">MYTRGDLVEVCSKESGLVGSYNEASIVSHELRKDLFIVIRRGCKDSTLVETVRLDNSDRRMMRKSLSNLIWWMLFN</sequence>
<evidence type="ECO:0000313" key="2">
    <source>
        <dbReference type="EMBL" id="KAF4383645.1"/>
    </source>
</evidence>
<accession>A0A7J6GL61</accession>